<dbReference type="AlphaFoldDB" id="A0A7J0F0P7"/>
<dbReference type="PANTHER" id="PTHR23270">
    <property type="entry name" value="PROGRAMMED CELL DEATH PROTEIN 11 PRE-RRNA PROCESSING PROTEIN RRP5"/>
    <property type="match status" value="1"/>
</dbReference>
<dbReference type="EMBL" id="BJWL01000008">
    <property type="protein sequence ID" value="GFY92046.1"/>
    <property type="molecule type" value="Genomic_DNA"/>
</dbReference>
<dbReference type="Gene3D" id="1.25.40.10">
    <property type="entry name" value="Tetratricopeptide repeat domain"/>
    <property type="match status" value="1"/>
</dbReference>
<protein>
    <submittedName>
        <fullName evidence="1">Similar to RIBOSOMAL RNA PROCESSING 5</fullName>
    </submittedName>
</protein>
<gene>
    <name evidence="1" type="ORF">Acr_08g0004420</name>
</gene>
<dbReference type="GO" id="GO:0003723">
    <property type="term" value="F:RNA binding"/>
    <property type="evidence" value="ECO:0007669"/>
    <property type="project" value="TreeGrafter"/>
</dbReference>
<dbReference type="PANTHER" id="PTHR23270:SF10">
    <property type="entry name" value="PROTEIN RRP5 HOMOLOG"/>
    <property type="match status" value="1"/>
</dbReference>
<comment type="caution">
    <text evidence="1">The sequence shown here is derived from an EMBL/GenBank/DDBJ whole genome shotgun (WGS) entry which is preliminary data.</text>
</comment>
<dbReference type="InterPro" id="IPR045209">
    <property type="entry name" value="Rrp5"/>
</dbReference>
<evidence type="ECO:0000313" key="1">
    <source>
        <dbReference type="EMBL" id="GFY92046.1"/>
    </source>
</evidence>
<proteinExistence type="predicted"/>
<evidence type="ECO:0000313" key="2">
    <source>
        <dbReference type="Proteomes" id="UP000585474"/>
    </source>
</evidence>
<reference evidence="1 2" key="1">
    <citation type="submission" date="2019-07" db="EMBL/GenBank/DDBJ databases">
        <title>De Novo Assembly of kiwifruit Actinidia rufa.</title>
        <authorList>
            <person name="Sugita-Konishi S."/>
            <person name="Sato K."/>
            <person name="Mori E."/>
            <person name="Abe Y."/>
            <person name="Kisaki G."/>
            <person name="Hamano K."/>
            <person name="Suezawa K."/>
            <person name="Otani M."/>
            <person name="Fukuda T."/>
            <person name="Manabe T."/>
            <person name="Gomi K."/>
            <person name="Tabuchi M."/>
            <person name="Akimitsu K."/>
            <person name="Kataoka I."/>
        </authorList>
    </citation>
    <scope>NUCLEOTIDE SEQUENCE [LARGE SCALE GENOMIC DNA]</scope>
    <source>
        <strain evidence="2">cv. Fuchu</strain>
    </source>
</reference>
<dbReference type="GO" id="GO:0006364">
    <property type="term" value="P:rRNA processing"/>
    <property type="evidence" value="ECO:0007669"/>
    <property type="project" value="InterPro"/>
</dbReference>
<sequence>MIRKFKHSCKTAILEFKCGVPNRGRSMFEGMLRDYLKRTDLWSLYLDQEIRLGDVDLIHALFERAISLSLPPKSSCSRSISSMKSLLVIKERIESVKTKAMEYVENTFCLINNPDEGPVSVINWNLGFALGQSKITQGVELVAKAITVAGETVTLG</sequence>
<dbReference type="OrthoDB" id="412781at2759"/>
<name>A0A7J0F0P7_9ERIC</name>
<organism evidence="1 2">
    <name type="scientific">Actinidia rufa</name>
    <dbReference type="NCBI Taxonomy" id="165716"/>
    <lineage>
        <taxon>Eukaryota</taxon>
        <taxon>Viridiplantae</taxon>
        <taxon>Streptophyta</taxon>
        <taxon>Embryophyta</taxon>
        <taxon>Tracheophyta</taxon>
        <taxon>Spermatophyta</taxon>
        <taxon>Magnoliopsida</taxon>
        <taxon>eudicotyledons</taxon>
        <taxon>Gunneridae</taxon>
        <taxon>Pentapetalae</taxon>
        <taxon>asterids</taxon>
        <taxon>Ericales</taxon>
        <taxon>Actinidiaceae</taxon>
        <taxon>Actinidia</taxon>
    </lineage>
</organism>
<keyword evidence="2" id="KW-1185">Reference proteome</keyword>
<dbReference type="InterPro" id="IPR011990">
    <property type="entry name" value="TPR-like_helical_dom_sf"/>
</dbReference>
<accession>A0A7J0F0P7</accession>
<dbReference type="SUPFAM" id="SSF48452">
    <property type="entry name" value="TPR-like"/>
    <property type="match status" value="1"/>
</dbReference>
<dbReference type="GO" id="GO:0032040">
    <property type="term" value="C:small-subunit processome"/>
    <property type="evidence" value="ECO:0007669"/>
    <property type="project" value="TreeGrafter"/>
</dbReference>
<dbReference type="Proteomes" id="UP000585474">
    <property type="component" value="Unassembled WGS sequence"/>
</dbReference>